<evidence type="ECO:0000259" key="2">
    <source>
        <dbReference type="Pfam" id="PF25568"/>
    </source>
</evidence>
<accession>A0A8J5LJL8</accession>
<reference evidence="3 4" key="1">
    <citation type="submission" date="2020-08" db="EMBL/GenBank/DDBJ databases">
        <title>Plant Genome Project.</title>
        <authorList>
            <person name="Zhang R.-G."/>
        </authorList>
    </citation>
    <scope>NUCLEOTIDE SEQUENCE [LARGE SCALE GENOMIC DNA]</scope>
    <source>
        <tissue evidence="3">Rhizome</tissue>
    </source>
</reference>
<evidence type="ECO:0000313" key="4">
    <source>
        <dbReference type="Proteomes" id="UP000734854"/>
    </source>
</evidence>
<sequence>MDWKIHLLYYVLVFQILARNYLEAREAHPLMLEAKTLLKEVEMMPADIAEVFTRCDAEGEGIDTTMNEVVVEIRRPSSQRHTHAPPCRIYLSCDGRRHYTPTVGVAPLPTQSADVGAFSPPCLSFTRRTTVLFCRMRRIGAAQLLAMLPRRRKKANASAAPSSFPSSYQRLHHCRSWKL</sequence>
<dbReference type="Proteomes" id="UP000734854">
    <property type="component" value="Unassembled WGS sequence"/>
</dbReference>
<organism evidence="3 4">
    <name type="scientific">Zingiber officinale</name>
    <name type="common">Ginger</name>
    <name type="synonym">Amomum zingiber</name>
    <dbReference type="NCBI Taxonomy" id="94328"/>
    <lineage>
        <taxon>Eukaryota</taxon>
        <taxon>Viridiplantae</taxon>
        <taxon>Streptophyta</taxon>
        <taxon>Embryophyta</taxon>
        <taxon>Tracheophyta</taxon>
        <taxon>Spermatophyta</taxon>
        <taxon>Magnoliopsida</taxon>
        <taxon>Liliopsida</taxon>
        <taxon>Zingiberales</taxon>
        <taxon>Zingiberaceae</taxon>
        <taxon>Zingiber</taxon>
    </lineage>
</organism>
<proteinExistence type="predicted"/>
<protein>
    <recommendedName>
        <fullName evidence="2">AAA+ ATPase At3g28540-like C-terminal domain-containing protein</fullName>
    </recommendedName>
</protein>
<comment type="caution">
    <text evidence="3">The sequence shown here is derived from an EMBL/GenBank/DDBJ whole genome shotgun (WGS) entry which is preliminary data.</text>
</comment>
<dbReference type="AlphaFoldDB" id="A0A8J5LJL8"/>
<dbReference type="Pfam" id="PF25568">
    <property type="entry name" value="AAA_lid_At3g28540"/>
    <property type="match status" value="1"/>
</dbReference>
<keyword evidence="4" id="KW-1185">Reference proteome</keyword>
<evidence type="ECO:0000256" key="1">
    <source>
        <dbReference type="SAM" id="SignalP"/>
    </source>
</evidence>
<feature type="chain" id="PRO_5035203461" description="AAA+ ATPase At3g28540-like C-terminal domain-containing protein" evidence="1">
    <location>
        <begin position="19"/>
        <end position="179"/>
    </location>
</feature>
<gene>
    <name evidence="3" type="ORF">ZIOFF_025143</name>
</gene>
<feature type="domain" description="AAA+ ATPase At3g28540-like C-terminal" evidence="2">
    <location>
        <begin position="13"/>
        <end position="70"/>
    </location>
</feature>
<name>A0A8J5LJL8_ZINOF</name>
<evidence type="ECO:0000313" key="3">
    <source>
        <dbReference type="EMBL" id="KAG6514773.1"/>
    </source>
</evidence>
<dbReference type="InterPro" id="IPR058017">
    <property type="entry name" value="At3g28540-like_C"/>
</dbReference>
<feature type="signal peptide" evidence="1">
    <location>
        <begin position="1"/>
        <end position="18"/>
    </location>
</feature>
<dbReference type="EMBL" id="JACMSC010000007">
    <property type="protein sequence ID" value="KAG6514773.1"/>
    <property type="molecule type" value="Genomic_DNA"/>
</dbReference>
<keyword evidence="1" id="KW-0732">Signal</keyword>
<dbReference type="Gene3D" id="6.10.280.40">
    <property type="match status" value="1"/>
</dbReference>